<keyword evidence="1" id="KW-1133">Transmembrane helix</keyword>
<feature type="transmembrane region" description="Helical" evidence="1">
    <location>
        <begin position="135"/>
        <end position="155"/>
    </location>
</feature>
<evidence type="ECO:0000256" key="1">
    <source>
        <dbReference type="SAM" id="Phobius"/>
    </source>
</evidence>
<dbReference type="EMBL" id="GEBQ01002346">
    <property type="protein sequence ID" value="JAT37631.1"/>
    <property type="molecule type" value="Transcribed_RNA"/>
</dbReference>
<keyword evidence="1" id="KW-0812">Transmembrane</keyword>
<accession>A0A1B6MP12</accession>
<protein>
    <submittedName>
        <fullName evidence="2">Uncharacterized protein</fullName>
    </submittedName>
</protein>
<sequence>FQMFVMSPLLLLPLFHRPRHGLLLLAAVFLLSTTLKTVTSFLRQIHPDAALYEGPKGNRQPSTFHLNTIYKAASFVLGLAVGYLVLESRSVRVKIVLSKSYVWLGWLLSLSSLVGVLWISTLFVRPSYEDTPLLAAVYLGLLQPLWVLGVAWVVLA</sequence>
<dbReference type="PANTHER" id="PTHR11161:SF0">
    <property type="entry name" value="O-ACYLTRANSFERASE LIKE PROTEIN"/>
    <property type="match status" value="1"/>
</dbReference>
<dbReference type="InterPro" id="IPR052728">
    <property type="entry name" value="O2_lipid_transport_reg"/>
</dbReference>
<dbReference type="PANTHER" id="PTHR11161">
    <property type="entry name" value="O-ACYLTRANSFERASE"/>
    <property type="match status" value="1"/>
</dbReference>
<gene>
    <name evidence="2" type="ORF">g.52510</name>
</gene>
<keyword evidence="1" id="KW-0472">Membrane</keyword>
<name>A0A1B6MP12_9HEMI</name>
<feature type="non-terminal residue" evidence="2">
    <location>
        <position position="1"/>
    </location>
</feature>
<feature type="transmembrane region" description="Helical" evidence="1">
    <location>
        <begin position="101"/>
        <end position="123"/>
    </location>
</feature>
<proteinExistence type="predicted"/>
<feature type="non-terminal residue" evidence="2">
    <location>
        <position position="156"/>
    </location>
</feature>
<dbReference type="AlphaFoldDB" id="A0A1B6MP12"/>
<organism evidence="2">
    <name type="scientific">Graphocephala atropunctata</name>
    <dbReference type="NCBI Taxonomy" id="36148"/>
    <lineage>
        <taxon>Eukaryota</taxon>
        <taxon>Metazoa</taxon>
        <taxon>Ecdysozoa</taxon>
        <taxon>Arthropoda</taxon>
        <taxon>Hexapoda</taxon>
        <taxon>Insecta</taxon>
        <taxon>Pterygota</taxon>
        <taxon>Neoptera</taxon>
        <taxon>Paraneoptera</taxon>
        <taxon>Hemiptera</taxon>
        <taxon>Auchenorrhyncha</taxon>
        <taxon>Membracoidea</taxon>
        <taxon>Cicadellidae</taxon>
        <taxon>Cicadellinae</taxon>
        <taxon>Cicadellini</taxon>
        <taxon>Graphocephala</taxon>
    </lineage>
</organism>
<feature type="transmembrane region" description="Helical" evidence="1">
    <location>
        <begin position="68"/>
        <end position="86"/>
    </location>
</feature>
<evidence type="ECO:0000313" key="2">
    <source>
        <dbReference type="EMBL" id="JAT37631.1"/>
    </source>
</evidence>
<reference evidence="2" key="1">
    <citation type="submission" date="2015-11" db="EMBL/GenBank/DDBJ databases">
        <title>De novo transcriptome assembly of four potential Pierce s Disease insect vectors from Arizona vineyards.</title>
        <authorList>
            <person name="Tassone E.E."/>
        </authorList>
    </citation>
    <scope>NUCLEOTIDE SEQUENCE</scope>
</reference>